<comment type="caution">
    <text evidence="2">The sequence shown here is derived from an EMBL/GenBank/DDBJ whole genome shotgun (WGS) entry which is preliminary data.</text>
</comment>
<evidence type="ECO:0008006" key="4">
    <source>
        <dbReference type="Google" id="ProtNLM"/>
    </source>
</evidence>
<sequence length="127" mass="14733">MLPKDLTLDLRNRLNYLAGQLQGIVRMLDQENTHPEQILIQFKSLKVGLQKAHVILMDEVVRKDLALRIVDLKNACPGNCPDAENIESVRQEFPYLKPEELIDTINEVDQIRERLARYNARNQQKSL</sequence>
<evidence type="ECO:0000256" key="1">
    <source>
        <dbReference type="ARBA" id="ARBA00005260"/>
    </source>
</evidence>
<keyword evidence="3" id="KW-1185">Reference proteome</keyword>
<comment type="similarity">
    <text evidence="1">Belongs to the FrmR/RcnR family.</text>
</comment>
<organism evidence="2 3">
    <name type="scientific">Nibrella saemangeumensis</name>
    <dbReference type="NCBI Taxonomy" id="1084526"/>
    <lineage>
        <taxon>Bacteria</taxon>
        <taxon>Pseudomonadati</taxon>
        <taxon>Bacteroidota</taxon>
        <taxon>Cytophagia</taxon>
        <taxon>Cytophagales</taxon>
        <taxon>Spirosomataceae</taxon>
        <taxon>Nibrella</taxon>
    </lineage>
</organism>
<dbReference type="Proteomes" id="UP001501175">
    <property type="component" value="Unassembled WGS sequence"/>
</dbReference>
<accession>A0ABP8MKE8</accession>
<dbReference type="EMBL" id="BAABHD010000012">
    <property type="protein sequence ID" value="GAA4450640.1"/>
    <property type="molecule type" value="Genomic_DNA"/>
</dbReference>
<protein>
    <recommendedName>
        <fullName evidence="4">Metal-sensitive transcriptional regulator</fullName>
    </recommendedName>
</protein>
<proteinExistence type="inferred from homology"/>
<reference evidence="3" key="1">
    <citation type="journal article" date="2019" name="Int. J. Syst. Evol. Microbiol.">
        <title>The Global Catalogue of Microorganisms (GCM) 10K type strain sequencing project: providing services to taxonomists for standard genome sequencing and annotation.</title>
        <authorList>
            <consortium name="The Broad Institute Genomics Platform"/>
            <consortium name="The Broad Institute Genome Sequencing Center for Infectious Disease"/>
            <person name="Wu L."/>
            <person name="Ma J."/>
        </authorList>
    </citation>
    <scope>NUCLEOTIDE SEQUENCE [LARGE SCALE GENOMIC DNA]</scope>
    <source>
        <strain evidence="3">JCM 17927</strain>
    </source>
</reference>
<dbReference type="Gene3D" id="1.20.58.1000">
    <property type="entry name" value="Metal-sensitive repressor, helix protomer"/>
    <property type="match status" value="1"/>
</dbReference>
<name>A0ABP8MKE8_9BACT</name>
<dbReference type="RefSeq" id="WP_345241497.1">
    <property type="nucleotide sequence ID" value="NZ_BAABHD010000012.1"/>
</dbReference>
<gene>
    <name evidence="2" type="ORF">GCM10023189_11570</name>
</gene>
<evidence type="ECO:0000313" key="2">
    <source>
        <dbReference type="EMBL" id="GAA4450640.1"/>
    </source>
</evidence>
<dbReference type="InterPro" id="IPR003735">
    <property type="entry name" value="Metal_Tscrpt_repr"/>
</dbReference>
<evidence type="ECO:0000313" key="3">
    <source>
        <dbReference type="Proteomes" id="UP001501175"/>
    </source>
</evidence>
<dbReference type="Pfam" id="PF02583">
    <property type="entry name" value="Trns_repr_metal"/>
    <property type="match status" value="1"/>
</dbReference>
<dbReference type="InterPro" id="IPR038390">
    <property type="entry name" value="Metal_Tscrpt_repr_sf"/>
</dbReference>